<evidence type="ECO:0000313" key="2">
    <source>
        <dbReference type="EMBL" id="SNT19392.1"/>
    </source>
</evidence>
<reference evidence="2 3" key="1">
    <citation type="submission" date="2017-06" db="EMBL/GenBank/DDBJ databases">
        <authorList>
            <person name="Kim H.J."/>
            <person name="Triplett B.A."/>
        </authorList>
    </citation>
    <scope>NUCLEOTIDE SEQUENCE [LARGE SCALE GENOMIC DNA]</scope>
    <source>
        <strain evidence="2 3">CGMCC 4.1858</strain>
    </source>
</reference>
<protein>
    <submittedName>
        <fullName evidence="2">Uncharacterized protein</fullName>
    </submittedName>
</protein>
<feature type="compositionally biased region" description="Low complexity" evidence="1">
    <location>
        <begin position="1"/>
        <end position="10"/>
    </location>
</feature>
<evidence type="ECO:0000313" key="3">
    <source>
        <dbReference type="Proteomes" id="UP000198280"/>
    </source>
</evidence>
<keyword evidence="3" id="KW-1185">Reference proteome</keyword>
<dbReference type="EMBL" id="FZOF01000016">
    <property type="protein sequence ID" value="SNT19392.1"/>
    <property type="molecule type" value="Genomic_DNA"/>
</dbReference>
<accession>A0A239KNT8</accession>
<proteinExistence type="predicted"/>
<gene>
    <name evidence="2" type="ORF">SAMN05216252_11661</name>
</gene>
<sequence>MRSRSAVLSRARSRHRASRDAGPHRSGVLSLVWLLGNSAAVPLLWMQVAAAQHDIRPPTALSSPDVAIEVV</sequence>
<dbReference type="Proteomes" id="UP000198280">
    <property type="component" value="Unassembled WGS sequence"/>
</dbReference>
<dbReference type="AlphaFoldDB" id="A0A239KNT8"/>
<feature type="region of interest" description="Disordered" evidence="1">
    <location>
        <begin position="1"/>
        <end position="24"/>
    </location>
</feature>
<name>A0A239KNT8_9ACTN</name>
<organism evidence="2 3">
    <name type="scientific">Actinacidiphila glaucinigra</name>
    <dbReference type="NCBI Taxonomy" id="235986"/>
    <lineage>
        <taxon>Bacteria</taxon>
        <taxon>Bacillati</taxon>
        <taxon>Actinomycetota</taxon>
        <taxon>Actinomycetes</taxon>
        <taxon>Kitasatosporales</taxon>
        <taxon>Streptomycetaceae</taxon>
        <taxon>Actinacidiphila</taxon>
    </lineage>
</organism>
<evidence type="ECO:0000256" key="1">
    <source>
        <dbReference type="SAM" id="MobiDB-lite"/>
    </source>
</evidence>